<dbReference type="Gene3D" id="1.10.150.240">
    <property type="entry name" value="Putative phosphatase, domain 2"/>
    <property type="match status" value="1"/>
</dbReference>
<dbReference type="SFLD" id="SFLDS00003">
    <property type="entry name" value="Haloacid_Dehalogenase"/>
    <property type="match status" value="1"/>
</dbReference>
<dbReference type="NCBIfam" id="TIGR01509">
    <property type="entry name" value="HAD-SF-IA-v3"/>
    <property type="match status" value="1"/>
</dbReference>
<dbReference type="OMA" id="FHHMVMG"/>
<dbReference type="Pfam" id="PF00702">
    <property type="entry name" value="Hydrolase"/>
    <property type="match status" value="1"/>
</dbReference>
<evidence type="ECO:0008006" key="3">
    <source>
        <dbReference type="Google" id="ProtNLM"/>
    </source>
</evidence>
<evidence type="ECO:0000313" key="2">
    <source>
        <dbReference type="Proteomes" id="UP000494040"/>
    </source>
</evidence>
<dbReference type="AlphaFoldDB" id="A0A8I6S228"/>
<proteinExistence type="predicted"/>
<dbReference type="FunFam" id="3.40.50.1000:FF:000055">
    <property type="entry name" value="Haloacid dehalogenase-like hydrolase family protein"/>
    <property type="match status" value="1"/>
</dbReference>
<evidence type="ECO:0000313" key="1">
    <source>
        <dbReference type="EnsemblMetazoa" id="XP_014254876.1"/>
    </source>
</evidence>
<dbReference type="Proteomes" id="UP000494040">
    <property type="component" value="Unassembled WGS sequence"/>
</dbReference>
<protein>
    <recommendedName>
        <fullName evidence="3">Pseudouridine-5'-phosphatase</fullName>
    </recommendedName>
</protein>
<dbReference type="SFLD" id="SFLDG01129">
    <property type="entry name" value="C1.5:_HAD__Beta-PGM__Phosphata"/>
    <property type="match status" value="1"/>
</dbReference>
<dbReference type="PANTHER" id="PTHR18901:SF38">
    <property type="entry name" value="PSEUDOURIDINE-5'-PHOSPHATASE"/>
    <property type="match status" value="1"/>
</dbReference>
<name>A0A8I6S228_CIMLE</name>
<reference evidence="1" key="1">
    <citation type="submission" date="2022-01" db="UniProtKB">
        <authorList>
            <consortium name="EnsemblMetazoa"/>
        </authorList>
    </citation>
    <scope>IDENTIFICATION</scope>
</reference>
<accession>A0A8I6S228</accession>
<sequence>MFLYKSVGALFNRHAHTMPTYKSVTHVIFDLDGLILDSEVLYKSTIGAVIASFGKEYTPDLRLAVLGTKEQDTSKLIVEKLKLPVTPEEFGKLAKTEQFKVMNNIPLKPGAEKLINHLHSKKIPIAVATSSGEQSFNLKTAIHKNLFYKFSHVVKGSSDPEVVNGKPAPDIFLIAARRFPDKPNPSNCLVFEDAPNGVAGATAAGMQCVMVPEDYIPKELTTKATLVIKSLLEFLPEQFGLPPY</sequence>
<dbReference type="RefSeq" id="XP_014254876.1">
    <property type="nucleotide sequence ID" value="XM_014399390.1"/>
</dbReference>
<dbReference type="KEGG" id="clec:106669721"/>
<organism evidence="1 2">
    <name type="scientific">Cimex lectularius</name>
    <name type="common">Bed bug</name>
    <name type="synonym">Acanthia lectularia</name>
    <dbReference type="NCBI Taxonomy" id="79782"/>
    <lineage>
        <taxon>Eukaryota</taxon>
        <taxon>Metazoa</taxon>
        <taxon>Ecdysozoa</taxon>
        <taxon>Arthropoda</taxon>
        <taxon>Hexapoda</taxon>
        <taxon>Insecta</taxon>
        <taxon>Pterygota</taxon>
        <taxon>Neoptera</taxon>
        <taxon>Paraneoptera</taxon>
        <taxon>Hemiptera</taxon>
        <taxon>Heteroptera</taxon>
        <taxon>Panheteroptera</taxon>
        <taxon>Cimicomorpha</taxon>
        <taxon>Cimicidae</taxon>
        <taxon>Cimex</taxon>
    </lineage>
</organism>
<dbReference type="InterPro" id="IPR023214">
    <property type="entry name" value="HAD_sf"/>
</dbReference>
<dbReference type="InterPro" id="IPR006439">
    <property type="entry name" value="HAD-SF_hydro_IA"/>
</dbReference>
<keyword evidence="2" id="KW-1185">Reference proteome</keyword>
<dbReference type="EnsemblMetazoa" id="XM_014399390.1">
    <property type="protein sequence ID" value="XP_014254876.1"/>
    <property type="gene ID" value="LOC106669721"/>
</dbReference>
<dbReference type="GeneID" id="106669721"/>
<dbReference type="PANTHER" id="PTHR18901">
    <property type="entry name" value="2-DEOXYGLUCOSE-6-PHOSPHATE PHOSPHATASE 2"/>
    <property type="match status" value="1"/>
</dbReference>
<dbReference type="InterPro" id="IPR036412">
    <property type="entry name" value="HAD-like_sf"/>
</dbReference>
<dbReference type="GO" id="GO:0016791">
    <property type="term" value="F:phosphatase activity"/>
    <property type="evidence" value="ECO:0007669"/>
    <property type="project" value="TreeGrafter"/>
</dbReference>
<dbReference type="Gene3D" id="3.40.50.1000">
    <property type="entry name" value="HAD superfamily/HAD-like"/>
    <property type="match status" value="1"/>
</dbReference>
<dbReference type="OrthoDB" id="40579at2759"/>
<dbReference type="SUPFAM" id="SSF56784">
    <property type="entry name" value="HAD-like"/>
    <property type="match status" value="1"/>
</dbReference>
<dbReference type="InterPro" id="IPR023198">
    <property type="entry name" value="PGP-like_dom2"/>
</dbReference>